<accession>A0A8J4SNY5</accession>
<proteinExistence type="inferred from homology"/>
<keyword evidence="10" id="KW-1185">Reference proteome</keyword>
<evidence type="ECO:0000256" key="3">
    <source>
        <dbReference type="ARBA" id="ARBA00022741"/>
    </source>
</evidence>
<reference evidence="9" key="1">
    <citation type="submission" date="2019-05" db="EMBL/GenBank/DDBJ databases">
        <title>Annotation for the trematode Paragonimus heterotremus.</title>
        <authorList>
            <person name="Choi Y.-J."/>
        </authorList>
    </citation>
    <scope>NUCLEOTIDE SEQUENCE</scope>
    <source>
        <strain evidence="9">LC</strain>
    </source>
</reference>
<dbReference type="AlphaFoldDB" id="A0A8J4SNY5"/>
<dbReference type="GO" id="GO:0032958">
    <property type="term" value="P:inositol phosphate biosynthetic process"/>
    <property type="evidence" value="ECO:0007669"/>
    <property type="project" value="InterPro"/>
</dbReference>
<comment type="catalytic activity">
    <reaction evidence="7">
        <text>1D-myo-inositol 1,3,4,6-tetrakisphosphate + ATP = 1D-myo-inositol 1,3,4,5,6-pentakisphosphate + ADP + H(+)</text>
        <dbReference type="Rhea" id="RHEA:12717"/>
        <dbReference type="ChEBI" id="CHEBI:15378"/>
        <dbReference type="ChEBI" id="CHEBI:30616"/>
        <dbReference type="ChEBI" id="CHEBI:57660"/>
        <dbReference type="ChEBI" id="CHEBI:57733"/>
        <dbReference type="ChEBI" id="CHEBI:456216"/>
        <dbReference type="EC" id="2.7.1.140"/>
    </reaction>
</comment>
<dbReference type="OrthoDB" id="5958943at2759"/>
<evidence type="ECO:0000256" key="6">
    <source>
        <dbReference type="ARBA" id="ARBA00036164"/>
    </source>
</evidence>
<protein>
    <recommendedName>
        <fullName evidence="8">Kinase</fullName>
        <ecNumber evidence="8">2.7.-.-</ecNumber>
    </recommendedName>
</protein>
<comment type="similarity">
    <text evidence="1 8">Belongs to the inositol phosphokinase (IPK) family.</text>
</comment>
<organism evidence="9 10">
    <name type="scientific">Paragonimus heterotremus</name>
    <dbReference type="NCBI Taxonomy" id="100268"/>
    <lineage>
        <taxon>Eukaryota</taxon>
        <taxon>Metazoa</taxon>
        <taxon>Spiralia</taxon>
        <taxon>Lophotrochozoa</taxon>
        <taxon>Platyhelminthes</taxon>
        <taxon>Trematoda</taxon>
        <taxon>Digenea</taxon>
        <taxon>Plagiorchiida</taxon>
        <taxon>Troglotremata</taxon>
        <taxon>Troglotrematidae</taxon>
        <taxon>Paragonimus</taxon>
    </lineage>
</organism>
<keyword evidence="3" id="KW-0547">Nucleotide-binding</keyword>
<gene>
    <name evidence="9" type="ORF">PHET_06232</name>
</gene>
<dbReference type="GO" id="GO:0005634">
    <property type="term" value="C:nucleus"/>
    <property type="evidence" value="ECO:0007669"/>
    <property type="project" value="TreeGrafter"/>
</dbReference>
<evidence type="ECO:0000256" key="8">
    <source>
        <dbReference type="RuleBase" id="RU363090"/>
    </source>
</evidence>
<dbReference type="GO" id="GO:0005524">
    <property type="term" value="F:ATP binding"/>
    <property type="evidence" value="ECO:0007669"/>
    <property type="project" value="UniProtKB-KW"/>
</dbReference>
<evidence type="ECO:0000313" key="10">
    <source>
        <dbReference type="Proteomes" id="UP000748531"/>
    </source>
</evidence>
<dbReference type="InterPro" id="IPR005522">
    <property type="entry name" value="IPK"/>
</dbReference>
<dbReference type="EC" id="2.7.-.-" evidence="8"/>
<keyword evidence="4 8" id="KW-0418">Kinase</keyword>
<evidence type="ECO:0000313" key="9">
    <source>
        <dbReference type="EMBL" id="KAF5400577.1"/>
    </source>
</evidence>
<dbReference type="Proteomes" id="UP000748531">
    <property type="component" value="Unassembled WGS sequence"/>
</dbReference>
<dbReference type="GO" id="GO:0051765">
    <property type="term" value="F:inositol tetrakisphosphate kinase activity"/>
    <property type="evidence" value="ECO:0007669"/>
    <property type="project" value="TreeGrafter"/>
</dbReference>
<keyword evidence="2 8" id="KW-0808">Transferase</keyword>
<dbReference type="PANTHER" id="PTHR12400">
    <property type="entry name" value="INOSITOL POLYPHOSPHATE KINASE"/>
    <property type="match status" value="1"/>
</dbReference>
<dbReference type="Pfam" id="PF03770">
    <property type="entry name" value="IPK"/>
    <property type="match status" value="1"/>
</dbReference>
<comment type="caution">
    <text evidence="9">The sequence shown here is derived from an EMBL/GenBank/DDBJ whole genome shotgun (WGS) entry which is preliminary data.</text>
</comment>
<dbReference type="PANTHER" id="PTHR12400:SF51">
    <property type="entry name" value="INOSITOL POLYPHOSPHATE MULTIKINASE"/>
    <property type="match status" value="1"/>
</dbReference>
<evidence type="ECO:0000256" key="5">
    <source>
        <dbReference type="ARBA" id="ARBA00022840"/>
    </source>
</evidence>
<comment type="catalytic activity">
    <reaction evidence="6">
        <text>1D-myo-inositol 1,4,5-trisphosphate + 2 ATP = 1D-myo-inositol 1,3,4,5,6-pentakisphosphate + 2 ADP + 2 H(+)</text>
        <dbReference type="Rhea" id="RHEA:32359"/>
        <dbReference type="ChEBI" id="CHEBI:15378"/>
        <dbReference type="ChEBI" id="CHEBI:30616"/>
        <dbReference type="ChEBI" id="CHEBI:57733"/>
        <dbReference type="ChEBI" id="CHEBI:203600"/>
        <dbReference type="ChEBI" id="CHEBI:456216"/>
        <dbReference type="EC" id="2.7.1.151"/>
    </reaction>
</comment>
<dbReference type="Gene3D" id="3.30.470.160">
    <property type="entry name" value="Inositol polyphosphate kinase"/>
    <property type="match status" value="1"/>
</dbReference>
<dbReference type="GO" id="GO:0008440">
    <property type="term" value="F:inositol-1,4,5-trisphosphate 3-kinase activity"/>
    <property type="evidence" value="ECO:0007669"/>
    <property type="project" value="TreeGrafter"/>
</dbReference>
<keyword evidence="5" id="KW-0067">ATP-binding</keyword>
<evidence type="ECO:0000256" key="7">
    <source>
        <dbReference type="ARBA" id="ARBA00036525"/>
    </source>
</evidence>
<dbReference type="EMBL" id="LUCH01003083">
    <property type="protein sequence ID" value="KAF5400577.1"/>
    <property type="molecule type" value="Genomic_DNA"/>
</dbReference>
<evidence type="ECO:0000256" key="1">
    <source>
        <dbReference type="ARBA" id="ARBA00007374"/>
    </source>
</evidence>
<evidence type="ECO:0000256" key="2">
    <source>
        <dbReference type="ARBA" id="ARBA00022679"/>
    </source>
</evidence>
<dbReference type="SUPFAM" id="SSF56104">
    <property type="entry name" value="SAICAR synthase-like"/>
    <property type="match status" value="1"/>
</dbReference>
<sequence length="309" mass="35327">MELSRYPLLPTGASPYAFQVAGHKGTTSSSRDMLRHPSESIVYKRLQDKSRGLREVTFYRNVYATNVSEPVRLLRSFLPKFYGVYRCPQSQDLYLGLSDVMATFQHPNVCDVKLGTVTYRPQTEADKIRREQSKYPWRRALGFHITGMQIYNPIEQEYQRMTKTFLHSLSPEQVYHQALLPFLGSDPARHTRLSLAYSNELVRLSNWYEQYGASAFSFCRTSVLLGHDCSSPLQDSHAVVTLIDFTDWADRSALVDSPDPVDQELTTGFAHGLSVLTQIFQRVALESNAEIRREHQLPLLSQLPLCTDQ</sequence>
<dbReference type="InterPro" id="IPR038286">
    <property type="entry name" value="IPK_sf"/>
</dbReference>
<evidence type="ECO:0000256" key="4">
    <source>
        <dbReference type="ARBA" id="ARBA00022777"/>
    </source>
</evidence>
<name>A0A8J4SNY5_9TREM</name>
<dbReference type="GO" id="GO:0005737">
    <property type="term" value="C:cytoplasm"/>
    <property type="evidence" value="ECO:0007669"/>
    <property type="project" value="TreeGrafter"/>
</dbReference>